<keyword evidence="1" id="KW-1133">Transmembrane helix</keyword>
<evidence type="ECO:0000256" key="1">
    <source>
        <dbReference type="SAM" id="Phobius"/>
    </source>
</evidence>
<feature type="non-terminal residue" evidence="2">
    <location>
        <position position="49"/>
    </location>
</feature>
<reference evidence="2" key="1">
    <citation type="journal article" date="2015" name="Nature">
        <title>Complex archaea that bridge the gap between prokaryotes and eukaryotes.</title>
        <authorList>
            <person name="Spang A."/>
            <person name="Saw J.H."/>
            <person name="Jorgensen S.L."/>
            <person name="Zaremba-Niedzwiedzka K."/>
            <person name="Martijn J."/>
            <person name="Lind A.E."/>
            <person name="van Eijk R."/>
            <person name="Schleper C."/>
            <person name="Guy L."/>
            <person name="Ettema T.J."/>
        </authorList>
    </citation>
    <scope>NUCLEOTIDE SEQUENCE</scope>
</reference>
<proteinExistence type="predicted"/>
<gene>
    <name evidence="2" type="ORF">LCGC14_1221920</name>
</gene>
<sequence>MSNTELPNTAPNAEKQTGIIAYFANNSVAANLMMIFIVVMGIISFLNIQ</sequence>
<dbReference type="EMBL" id="LAZR01006441">
    <property type="protein sequence ID" value="KKM92095.1"/>
    <property type="molecule type" value="Genomic_DNA"/>
</dbReference>
<protein>
    <submittedName>
        <fullName evidence="2">Uncharacterized protein</fullName>
    </submittedName>
</protein>
<name>A0A0F9NTB4_9ZZZZ</name>
<dbReference type="AlphaFoldDB" id="A0A0F9NTB4"/>
<evidence type="ECO:0000313" key="2">
    <source>
        <dbReference type="EMBL" id="KKM92095.1"/>
    </source>
</evidence>
<keyword evidence="1" id="KW-0472">Membrane</keyword>
<keyword evidence="1" id="KW-0812">Transmembrane</keyword>
<accession>A0A0F9NTB4</accession>
<organism evidence="2">
    <name type="scientific">marine sediment metagenome</name>
    <dbReference type="NCBI Taxonomy" id="412755"/>
    <lineage>
        <taxon>unclassified sequences</taxon>
        <taxon>metagenomes</taxon>
        <taxon>ecological metagenomes</taxon>
    </lineage>
</organism>
<comment type="caution">
    <text evidence="2">The sequence shown here is derived from an EMBL/GenBank/DDBJ whole genome shotgun (WGS) entry which is preliminary data.</text>
</comment>
<feature type="transmembrane region" description="Helical" evidence="1">
    <location>
        <begin position="28"/>
        <end position="48"/>
    </location>
</feature>